<evidence type="ECO:0000313" key="3">
    <source>
        <dbReference type="EMBL" id="CAE7772708.1"/>
    </source>
</evidence>
<gene>
    <name evidence="3" type="ORF">SPIL2461_LOCUS22793</name>
</gene>
<proteinExistence type="inferred from homology"/>
<keyword evidence="4" id="KW-1185">Reference proteome</keyword>
<evidence type="ECO:0000256" key="1">
    <source>
        <dbReference type="ARBA" id="ARBA00038048"/>
    </source>
</evidence>
<dbReference type="InterPro" id="IPR036291">
    <property type="entry name" value="NAD(P)-bd_dom_sf"/>
</dbReference>
<dbReference type="Pfam" id="PF03435">
    <property type="entry name" value="Sacchrp_dh_NADP"/>
    <property type="match status" value="1"/>
</dbReference>
<reference evidence="3" key="1">
    <citation type="submission" date="2021-02" db="EMBL/GenBank/DDBJ databases">
        <authorList>
            <person name="Dougan E. K."/>
            <person name="Rhodes N."/>
            <person name="Thang M."/>
            <person name="Chan C."/>
        </authorList>
    </citation>
    <scope>NUCLEOTIDE SEQUENCE</scope>
</reference>
<evidence type="ECO:0000313" key="4">
    <source>
        <dbReference type="Proteomes" id="UP000649617"/>
    </source>
</evidence>
<name>A0A812Y9B5_SYMPI</name>
<dbReference type="PANTHER" id="PTHR12286:SF5">
    <property type="entry name" value="SACCHAROPINE DEHYDROGENASE-LIKE OXIDOREDUCTASE"/>
    <property type="match status" value="1"/>
</dbReference>
<dbReference type="Gene3D" id="3.40.50.720">
    <property type="entry name" value="NAD(P)-binding Rossmann-like Domain"/>
    <property type="match status" value="1"/>
</dbReference>
<dbReference type="Proteomes" id="UP000649617">
    <property type="component" value="Unassembled WGS sequence"/>
</dbReference>
<comment type="similarity">
    <text evidence="1">Belongs to the saccharopine dehydrogenase family.</text>
</comment>
<dbReference type="EMBL" id="CAJNIZ010047649">
    <property type="protein sequence ID" value="CAE7772708.1"/>
    <property type="molecule type" value="Genomic_DNA"/>
</dbReference>
<dbReference type="InterPro" id="IPR005097">
    <property type="entry name" value="Sacchrp_dh_NADP-bd"/>
</dbReference>
<dbReference type="PANTHER" id="PTHR12286">
    <property type="entry name" value="SACCHAROPINE DEHYDROGENASE-LIKE OXIDOREDUCTASE"/>
    <property type="match status" value="1"/>
</dbReference>
<protein>
    <recommendedName>
        <fullName evidence="2">Saccharopine dehydrogenase NADP binding domain-containing protein</fullName>
    </recommendedName>
</protein>
<dbReference type="SUPFAM" id="SSF51735">
    <property type="entry name" value="NAD(P)-binding Rossmann-fold domains"/>
    <property type="match status" value="1"/>
</dbReference>
<feature type="domain" description="Saccharopine dehydrogenase NADP binding" evidence="2">
    <location>
        <begin position="65"/>
        <end position="194"/>
    </location>
</feature>
<dbReference type="InterPro" id="IPR051276">
    <property type="entry name" value="Saccharopine_DH-like_oxidrdct"/>
</dbReference>
<dbReference type="GO" id="GO:0005886">
    <property type="term" value="C:plasma membrane"/>
    <property type="evidence" value="ECO:0007669"/>
    <property type="project" value="TreeGrafter"/>
</dbReference>
<dbReference type="AlphaFoldDB" id="A0A812Y9B5"/>
<sequence length="511" mass="55432">MRYLGDSRTSVANDEELQRWGFDVGVLGGLRLSLAHEPKPALGIASSPAIQDAEPEQAPRRPYAIVVAGATGFTGRLMVEHLDAIYTAGQADASSKKWAIAGRNLNRLRSLASSCRSSPDVLLADSDASLEEVARQAIVLVAAAGPYSQCGEMAVRACVKSKTHYVDVSGETIWMQNMLERYHEEAKEKGVLVVQAAAQVCAIDDINCYLLAQKLGPLKQFREYFFQYGGTTGGTFATNAAGMEDMTEEKLKVQNDPFSLGGRRARGVQPEDHDCSETAQDPIYSSLWLQPAYNGHTGGRILRRSCQLFEEAEGDSAPRYGKDLLVVIRDAAQSKRAGEMAAKAMAPIRSIEDAKMAAGLMKMQVAQGQMPKPGEGPPPETRAHYFSEVFALGEAEDGRWAHVHYTGPEAYEVTAMAAVTGALVIVEEEETIQPARRGGIVTPAFAFHGTSYVRRLEAMAFAAAKSGRRMSFRLEDGKPTEDVLKEAITRKTKSAVQGQAEINAGKLRAWA</sequence>
<dbReference type="OrthoDB" id="10268090at2759"/>
<accession>A0A812Y9B5</accession>
<dbReference type="GO" id="GO:0009247">
    <property type="term" value="P:glycolipid biosynthetic process"/>
    <property type="evidence" value="ECO:0007669"/>
    <property type="project" value="TreeGrafter"/>
</dbReference>
<organism evidence="3 4">
    <name type="scientific">Symbiodinium pilosum</name>
    <name type="common">Dinoflagellate</name>
    <dbReference type="NCBI Taxonomy" id="2952"/>
    <lineage>
        <taxon>Eukaryota</taxon>
        <taxon>Sar</taxon>
        <taxon>Alveolata</taxon>
        <taxon>Dinophyceae</taxon>
        <taxon>Suessiales</taxon>
        <taxon>Symbiodiniaceae</taxon>
        <taxon>Symbiodinium</taxon>
    </lineage>
</organism>
<evidence type="ECO:0000259" key="2">
    <source>
        <dbReference type="Pfam" id="PF03435"/>
    </source>
</evidence>
<comment type="caution">
    <text evidence="3">The sequence shown here is derived from an EMBL/GenBank/DDBJ whole genome shotgun (WGS) entry which is preliminary data.</text>
</comment>